<dbReference type="Proteomes" id="UP000184108">
    <property type="component" value="Unassembled WGS sequence"/>
</dbReference>
<proteinExistence type="predicted"/>
<protein>
    <submittedName>
        <fullName evidence="2">Uncharacterized protein</fullName>
    </submittedName>
</protein>
<organism evidence="2 4">
    <name type="scientific">Chryseobacterium vrystaatense</name>
    <dbReference type="NCBI Taxonomy" id="307480"/>
    <lineage>
        <taxon>Bacteria</taxon>
        <taxon>Pseudomonadati</taxon>
        <taxon>Bacteroidota</taxon>
        <taxon>Flavobacteriia</taxon>
        <taxon>Flavobacteriales</taxon>
        <taxon>Weeksellaceae</taxon>
        <taxon>Chryseobacterium group</taxon>
        <taxon>Chryseobacterium</taxon>
    </lineage>
</organism>
<evidence type="ECO:0000313" key="4">
    <source>
        <dbReference type="Proteomes" id="UP000184108"/>
    </source>
</evidence>
<sequence>MQLALYYINEELRKEPYIFTNKYSLEEYHKSVTKGHMVGWFAFLWDSYIVNPFEEQTMIDILLLS</sequence>
<dbReference type="AlphaFoldDB" id="A0A1M4ZXE1"/>
<gene>
    <name evidence="1" type="ORF">IW16_07970</name>
    <name evidence="2" type="ORF">SAMN02787073_1730</name>
</gene>
<keyword evidence="3" id="KW-1185">Reference proteome</keyword>
<dbReference type="EMBL" id="JPRI01000002">
    <property type="protein sequence ID" value="KFF27183.1"/>
    <property type="molecule type" value="Genomic_DNA"/>
</dbReference>
<reference evidence="2" key="3">
    <citation type="submission" date="2016-11" db="EMBL/GenBank/DDBJ databases">
        <authorList>
            <person name="Jaros S."/>
            <person name="Januszkiewicz K."/>
            <person name="Wedrychowicz H."/>
        </authorList>
    </citation>
    <scope>NUCLEOTIDE SEQUENCE [LARGE SCALE GENOMIC DNA]</scope>
    <source>
        <strain evidence="2">YR203</strain>
    </source>
</reference>
<name>A0A1M4ZXE1_9FLAO</name>
<accession>A0A1M4ZXE1</accession>
<dbReference type="EMBL" id="FQVE01000002">
    <property type="protein sequence ID" value="SHF22517.1"/>
    <property type="molecule type" value="Genomic_DNA"/>
</dbReference>
<evidence type="ECO:0000313" key="2">
    <source>
        <dbReference type="EMBL" id="SHF22517.1"/>
    </source>
</evidence>
<evidence type="ECO:0000313" key="1">
    <source>
        <dbReference type="EMBL" id="KFF27183.1"/>
    </source>
</evidence>
<reference evidence="4" key="2">
    <citation type="submission" date="2016-11" db="EMBL/GenBank/DDBJ databases">
        <authorList>
            <person name="Varghese N."/>
            <person name="Submissions S."/>
        </authorList>
    </citation>
    <scope>NUCLEOTIDE SEQUENCE [LARGE SCALE GENOMIC DNA]</scope>
    <source>
        <strain evidence="4">YR203</strain>
    </source>
</reference>
<reference evidence="1 3" key="1">
    <citation type="submission" date="2014-07" db="EMBL/GenBank/DDBJ databases">
        <title>Genome of Chryseobacterium vrystaatense LMG 22846.</title>
        <authorList>
            <person name="Pipes S.E."/>
            <person name="Stropko S.J."/>
            <person name="Newman J.D."/>
        </authorList>
    </citation>
    <scope>NUCLEOTIDE SEQUENCE [LARGE SCALE GENOMIC DNA]</scope>
    <source>
        <strain evidence="1 3">LMG 22846</strain>
    </source>
</reference>
<dbReference type="Proteomes" id="UP000028719">
    <property type="component" value="Unassembled WGS sequence"/>
</dbReference>
<evidence type="ECO:0000313" key="3">
    <source>
        <dbReference type="Proteomes" id="UP000028719"/>
    </source>
</evidence>